<evidence type="ECO:0000256" key="10">
    <source>
        <dbReference type="ARBA" id="ARBA00037878"/>
    </source>
</evidence>
<comment type="caution">
    <text evidence="16">The sequence shown here is derived from an EMBL/GenBank/DDBJ whole genome shotgun (WGS) entry which is preliminary data.</text>
</comment>
<evidence type="ECO:0000256" key="7">
    <source>
        <dbReference type="ARBA" id="ARBA00023136"/>
    </source>
</evidence>
<feature type="region of interest" description="Disordered" evidence="13">
    <location>
        <begin position="477"/>
        <end position="511"/>
    </location>
</feature>
<dbReference type="SUPFAM" id="SSF49854">
    <property type="entry name" value="Spermadhesin, CUB domain"/>
    <property type="match status" value="1"/>
</dbReference>
<evidence type="ECO:0000256" key="3">
    <source>
        <dbReference type="ARBA" id="ARBA00022583"/>
    </source>
</evidence>
<comment type="caution">
    <text evidence="12">Lacks conserved residue(s) required for the propagation of feature annotation.</text>
</comment>
<dbReference type="OrthoDB" id="9988974at2759"/>
<comment type="similarity">
    <text evidence="2">Belongs to the LDLR family.</text>
</comment>
<evidence type="ECO:0000256" key="12">
    <source>
        <dbReference type="PROSITE-ProRule" id="PRU00124"/>
    </source>
</evidence>
<reference evidence="16" key="1">
    <citation type="submission" date="2020-08" db="EMBL/GenBank/DDBJ databases">
        <title>Multicomponent nature underlies the extraordinary mechanical properties of spider dragline silk.</title>
        <authorList>
            <person name="Kono N."/>
            <person name="Nakamura H."/>
            <person name="Mori M."/>
            <person name="Yoshida Y."/>
            <person name="Ohtoshi R."/>
            <person name="Malay A.D."/>
            <person name="Moran D.A.P."/>
            <person name="Tomita M."/>
            <person name="Numata K."/>
            <person name="Arakawa K."/>
        </authorList>
    </citation>
    <scope>NUCLEOTIDE SEQUENCE</scope>
</reference>
<dbReference type="InterPro" id="IPR023415">
    <property type="entry name" value="LDLR_class-A_CS"/>
</dbReference>
<dbReference type="Gene3D" id="4.10.400.10">
    <property type="entry name" value="Low-density Lipoprotein Receptor"/>
    <property type="match status" value="5"/>
</dbReference>
<keyword evidence="4 14" id="KW-0812">Transmembrane</keyword>
<feature type="disulfide bond" evidence="12">
    <location>
        <begin position="255"/>
        <end position="270"/>
    </location>
</feature>
<name>A0A8X7CRT2_9ARAC</name>
<dbReference type="InterPro" id="IPR000859">
    <property type="entry name" value="CUB_dom"/>
</dbReference>
<evidence type="ECO:0000256" key="8">
    <source>
        <dbReference type="ARBA" id="ARBA00023157"/>
    </source>
</evidence>
<feature type="domain" description="CUB" evidence="15">
    <location>
        <begin position="72"/>
        <end position="191"/>
    </location>
</feature>
<evidence type="ECO:0000313" key="16">
    <source>
        <dbReference type="EMBL" id="GFY74197.1"/>
    </source>
</evidence>
<feature type="transmembrane region" description="Helical" evidence="14">
    <location>
        <begin position="394"/>
        <end position="419"/>
    </location>
</feature>
<dbReference type="InterPro" id="IPR036055">
    <property type="entry name" value="LDL_receptor-like_sf"/>
</dbReference>
<dbReference type="CDD" id="cd00112">
    <property type="entry name" value="LDLa"/>
    <property type="match status" value="5"/>
</dbReference>
<dbReference type="GO" id="GO:0005886">
    <property type="term" value="C:plasma membrane"/>
    <property type="evidence" value="ECO:0007669"/>
    <property type="project" value="TreeGrafter"/>
</dbReference>
<keyword evidence="8 12" id="KW-1015">Disulfide bond</keyword>
<feature type="disulfide bond" evidence="12">
    <location>
        <begin position="205"/>
        <end position="223"/>
    </location>
</feature>
<sequence>MVNNSWLIIISVNNTIFCGINVQILFLCEFLSKFMFMELIFIINVVFSWGLANCLSDSKFAYFGKDLAKYECPNLVVTEPEGIISSPLYPDYYPSHLSCSWHIQGNIGDIISITFDHIDIEESCCCDSKPCCLLNWLKISPLVNGTEKKFCGKELQPYHNILSSNNKLWVKFHISEYKIGGRGFQFHYKIIPGDPVRCKNNEIRCSNNKCVPSRARCNGVAECEDGSDELHCSNRCSSGRSCHSLFKCYDASKHCDGIVDCQDFSDEIDCGFCAPNLTRCGGNSTKCYNPLTQRCDRTFDCVNGEDEIDCSIYCPGKIMCESGHGCYILKQRCNGVTQCEDASDEKNCVPELCNYEHGGFLCDNGRCIQEIWTCDRTDDCGDGSDERNCLRNSVLTAALMGSLVCALLLVIAISCICRLHALRMLENRLSATRETPLSRMSREFFFREPPPSYAVAVQGDPHRSLCVENLHYGVPIHRSRRRGRRSRHSRVPSRPSSHHIIPSIERNVPQNPPVFSDVELLDDTLPVSSDSANINNQHLIQGPRNKDNNSVEVSGELKEVHVPNEINSNKNSEDENTCSSDAHNNPSVETVSLESVATVASEPSCLSTSNDHYYCDSDTDPLVV</sequence>
<keyword evidence="9" id="KW-0168">Coated pit</keyword>
<feature type="transmembrane region" description="Helical" evidence="14">
    <location>
        <begin position="34"/>
        <end position="52"/>
    </location>
</feature>
<dbReference type="InterPro" id="IPR002172">
    <property type="entry name" value="LDrepeatLR_classA_rpt"/>
</dbReference>
<feature type="disulfide bond" evidence="12">
    <location>
        <begin position="198"/>
        <end position="210"/>
    </location>
</feature>
<feature type="disulfide bond" evidence="12">
    <location>
        <begin position="374"/>
        <end position="389"/>
    </location>
</feature>
<evidence type="ECO:0000256" key="2">
    <source>
        <dbReference type="ARBA" id="ARBA00009939"/>
    </source>
</evidence>
<dbReference type="CDD" id="cd00041">
    <property type="entry name" value="CUB"/>
    <property type="match status" value="1"/>
</dbReference>
<evidence type="ECO:0000256" key="11">
    <source>
        <dbReference type="PROSITE-ProRule" id="PRU00059"/>
    </source>
</evidence>
<comment type="subcellular location">
    <subcellularLocation>
        <location evidence="10">Membrane</location>
        <location evidence="10">Coated pit</location>
    </subcellularLocation>
    <subcellularLocation>
        <location evidence="1">Membrane</location>
        <topology evidence="1">Single-pass membrane protein</topology>
    </subcellularLocation>
</comment>
<dbReference type="PROSITE" id="PS01209">
    <property type="entry name" value="LDLRA_1"/>
    <property type="match status" value="2"/>
</dbReference>
<feature type="disulfide bond" evidence="12">
    <location>
        <begin position="295"/>
        <end position="310"/>
    </location>
</feature>
<dbReference type="PROSITE" id="PS01180">
    <property type="entry name" value="CUB"/>
    <property type="match status" value="1"/>
</dbReference>
<dbReference type="PRINTS" id="PR00261">
    <property type="entry name" value="LDLRECEPTOR"/>
</dbReference>
<keyword evidence="6 14" id="KW-1133">Transmembrane helix</keyword>
<dbReference type="GO" id="GO:0005905">
    <property type="term" value="C:clathrin-coated pit"/>
    <property type="evidence" value="ECO:0007669"/>
    <property type="project" value="UniProtKB-KW"/>
</dbReference>
<feature type="disulfide bond" evidence="11">
    <location>
        <begin position="72"/>
        <end position="99"/>
    </location>
</feature>
<keyword evidence="7 14" id="KW-0472">Membrane</keyword>
<dbReference type="PANTHER" id="PTHR24270">
    <property type="entry name" value="LOW-DENSITY LIPOPROTEIN RECEPTOR-RELATED"/>
    <property type="match status" value="1"/>
</dbReference>
<accession>A0A8X7CRT2</accession>
<feature type="compositionally biased region" description="Low complexity" evidence="13">
    <location>
        <begin position="492"/>
        <end position="504"/>
    </location>
</feature>
<dbReference type="AlphaFoldDB" id="A0A8X7CRT2"/>
<evidence type="ECO:0000256" key="9">
    <source>
        <dbReference type="ARBA" id="ARBA00023176"/>
    </source>
</evidence>
<keyword evidence="3" id="KW-0254">Endocytosis</keyword>
<protein>
    <submittedName>
        <fullName evidence="16">Low-density lipoprotein receptor-related protein 3</fullName>
    </submittedName>
</protein>
<dbReference type="GO" id="GO:0006897">
    <property type="term" value="P:endocytosis"/>
    <property type="evidence" value="ECO:0007669"/>
    <property type="project" value="UniProtKB-KW"/>
</dbReference>
<evidence type="ECO:0000256" key="5">
    <source>
        <dbReference type="ARBA" id="ARBA00022737"/>
    </source>
</evidence>
<feature type="disulfide bond" evidence="12">
    <location>
        <begin position="236"/>
        <end position="248"/>
    </location>
</feature>
<keyword evidence="16" id="KW-0675">Receptor</keyword>
<feature type="disulfide bond" evidence="12">
    <location>
        <begin position="362"/>
        <end position="380"/>
    </location>
</feature>
<feature type="transmembrane region" description="Helical" evidence="14">
    <location>
        <begin position="6"/>
        <end position="27"/>
    </location>
</feature>
<evidence type="ECO:0000259" key="15">
    <source>
        <dbReference type="PROSITE" id="PS01180"/>
    </source>
</evidence>
<evidence type="ECO:0000256" key="1">
    <source>
        <dbReference type="ARBA" id="ARBA00004167"/>
    </source>
</evidence>
<feature type="disulfide bond" evidence="12">
    <location>
        <begin position="333"/>
        <end position="348"/>
    </location>
</feature>
<dbReference type="SMART" id="SM00042">
    <property type="entry name" value="CUB"/>
    <property type="match status" value="1"/>
</dbReference>
<dbReference type="SMART" id="SM00192">
    <property type="entry name" value="LDLa"/>
    <property type="match status" value="5"/>
</dbReference>
<keyword evidence="16" id="KW-0449">Lipoprotein</keyword>
<dbReference type="EMBL" id="BMAV01020589">
    <property type="protein sequence ID" value="GFY74197.1"/>
    <property type="molecule type" value="Genomic_DNA"/>
</dbReference>
<dbReference type="Proteomes" id="UP000886998">
    <property type="component" value="Unassembled WGS sequence"/>
</dbReference>
<proteinExistence type="inferred from homology"/>
<feature type="compositionally biased region" description="Basic residues" evidence="13">
    <location>
        <begin position="477"/>
        <end position="491"/>
    </location>
</feature>
<evidence type="ECO:0000313" key="17">
    <source>
        <dbReference type="Proteomes" id="UP000886998"/>
    </source>
</evidence>
<keyword evidence="5" id="KW-0677">Repeat</keyword>
<dbReference type="InterPro" id="IPR050685">
    <property type="entry name" value="LDLR"/>
</dbReference>
<evidence type="ECO:0000256" key="14">
    <source>
        <dbReference type="SAM" id="Phobius"/>
    </source>
</evidence>
<keyword evidence="17" id="KW-1185">Reference proteome</keyword>
<evidence type="ECO:0000256" key="4">
    <source>
        <dbReference type="ARBA" id="ARBA00022692"/>
    </source>
</evidence>
<feature type="compositionally biased region" description="Polar residues" evidence="13">
    <location>
        <begin position="577"/>
        <end position="586"/>
    </location>
</feature>
<dbReference type="InterPro" id="IPR035914">
    <property type="entry name" value="Sperma_CUB_dom_sf"/>
</dbReference>
<gene>
    <name evidence="16" type="primary">Lrp3</name>
    <name evidence="16" type="ORF">TNIN_232531</name>
</gene>
<dbReference type="Pfam" id="PF00431">
    <property type="entry name" value="CUB"/>
    <property type="match status" value="1"/>
</dbReference>
<dbReference type="SUPFAM" id="SSF57424">
    <property type="entry name" value="LDL receptor-like module"/>
    <property type="match status" value="4"/>
</dbReference>
<dbReference type="Gene3D" id="2.60.120.290">
    <property type="entry name" value="Spermadhesin, CUB domain"/>
    <property type="match status" value="1"/>
</dbReference>
<dbReference type="PANTHER" id="PTHR24270:SF61">
    <property type="entry name" value="EGF-LIKE DOMAIN-CONTAINING PROTEIN"/>
    <property type="match status" value="1"/>
</dbReference>
<dbReference type="PROSITE" id="PS50068">
    <property type="entry name" value="LDLRA_2"/>
    <property type="match status" value="5"/>
</dbReference>
<evidence type="ECO:0000256" key="6">
    <source>
        <dbReference type="ARBA" id="ARBA00022989"/>
    </source>
</evidence>
<dbReference type="Pfam" id="PF00057">
    <property type="entry name" value="Ldl_recept_a"/>
    <property type="match status" value="2"/>
</dbReference>
<organism evidence="16 17">
    <name type="scientific">Trichonephila inaurata madagascariensis</name>
    <dbReference type="NCBI Taxonomy" id="2747483"/>
    <lineage>
        <taxon>Eukaryota</taxon>
        <taxon>Metazoa</taxon>
        <taxon>Ecdysozoa</taxon>
        <taxon>Arthropoda</taxon>
        <taxon>Chelicerata</taxon>
        <taxon>Arachnida</taxon>
        <taxon>Araneae</taxon>
        <taxon>Araneomorphae</taxon>
        <taxon>Entelegynae</taxon>
        <taxon>Araneoidea</taxon>
        <taxon>Nephilidae</taxon>
        <taxon>Trichonephila</taxon>
        <taxon>Trichonephila inaurata</taxon>
    </lineage>
</organism>
<feature type="disulfide bond" evidence="12">
    <location>
        <begin position="217"/>
        <end position="232"/>
    </location>
</feature>
<feature type="region of interest" description="Disordered" evidence="13">
    <location>
        <begin position="566"/>
        <end position="586"/>
    </location>
</feature>
<evidence type="ECO:0000256" key="13">
    <source>
        <dbReference type="SAM" id="MobiDB-lite"/>
    </source>
</evidence>